<dbReference type="AlphaFoldDB" id="A0AAF0ZMJ2"/>
<evidence type="ECO:0000256" key="6">
    <source>
        <dbReference type="ARBA" id="ARBA00022786"/>
    </source>
</evidence>
<keyword evidence="12" id="KW-1185">Reference proteome</keyword>
<evidence type="ECO:0000256" key="2">
    <source>
        <dbReference type="ARBA" id="ARBA00012483"/>
    </source>
</evidence>
<evidence type="ECO:0000313" key="11">
    <source>
        <dbReference type="EMBL" id="WMV44762.1"/>
    </source>
</evidence>
<dbReference type="GO" id="GO:0061630">
    <property type="term" value="F:ubiquitin protein ligase activity"/>
    <property type="evidence" value="ECO:0007669"/>
    <property type="project" value="UniProtKB-EC"/>
</dbReference>
<dbReference type="InterPro" id="IPR045191">
    <property type="entry name" value="MBR1/2-like"/>
</dbReference>
<keyword evidence="4" id="KW-0479">Metal-binding</keyword>
<keyword evidence="3" id="KW-0808">Transferase</keyword>
<dbReference type="EMBL" id="CP133620">
    <property type="protein sequence ID" value="WMV44762.1"/>
    <property type="molecule type" value="Genomic_DNA"/>
</dbReference>
<feature type="region of interest" description="Disordered" evidence="9">
    <location>
        <begin position="397"/>
        <end position="416"/>
    </location>
</feature>
<accession>A0AAF0ZMJ2</accession>
<feature type="region of interest" description="Disordered" evidence="9">
    <location>
        <begin position="75"/>
        <end position="97"/>
    </location>
</feature>
<proteinExistence type="predicted"/>
<dbReference type="Proteomes" id="UP001234989">
    <property type="component" value="Chromosome 9"/>
</dbReference>
<dbReference type="EC" id="2.3.2.27" evidence="2"/>
<evidence type="ECO:0000256" key="9">
    <source>
        <dbReference type="SAM" id="MobiDB-lite"/>
    </source>
</evidence>
<evidence type="ECO:0000256" key="8">
    <source>
        <dbReference type="PROSITE-ProRule" id="PRU00175"/>
    </source>
</evidence>
<dbReference type="Pfam" id="PF13639">
    <property type="entry name" value="zf-RING_2"/>
    <property type="match status" value="1"/>
</dbReference>
<feature type="compositionally biased region" description="Polar residues" evidence="9">
    <location>
        <begin position="78"/>
        <end position="96"/>
    </location>
</feature>
<evidence type="ECO:0000256" key="3">
    <source>
        <dbReference type="ARBA" id="ARBA00022679"/>
    </source>
</evidence>
<feature type="compositionally biased region" description="Polar residues" evidence="9">
    <location>
        <begin position="346"/>
        <end position="370"/>
    </location>
</feature>
<evidence type="ECO:0000313" key="12">
    <source>
        <dbReference type="Proteomes" id="UP001234989"/>
    </source>
</evidence>
<feature type="domain" description="RING-type" evidence="10">
    <location>
        <begin position="510"/>
        <end position="552"/>
    </location>
</feature>
<feature type="compositionally biased region" description="Polar residues" evidence="9">
    <location>
        <begin position="176"/>
        <end position="194"/>
    </location>
</feature>
<evidence type="ECO:0000256" key="1">
    <source>
        <dbReference type="ARBA" id="ARBA00000900"/>
    </source>
</evidence>
<dbReference type="PANTHER" id="PTHR22937:SF174">
    <property type="entry name" value="RING-TYPE E3 UBIQUITIN TRANSFERASE"/>
    <property type="match status" value="1"/>
</dbReference>
<keyword evidence="5 8" id="KW-0863">Zinc-finger</keyword>
<organism evidence="11 12">
    <name type="scientific">Solanum verrucosum</name>
    <dbReference type="NCBI Taxonomy" id="315347"/>
    <lineage>
        <taxon>Eukaryota</taxon>
        <taxon>Viridiplantae</taxon>
        <taxon>Streptophyta</taxon>
        <taxon>Embryophyta</taxon>
        <taxon>Tracheophyta</taxon>
        <taxon>Spermatophyta</taxon>
        <taxon>Magnoliopsida</taxon>
        <taxon>eudicotyledons</taxon>
        <taxon>Gunneridae</taxon>
        <taxon>Pentapetalae</taxon>
        <taxon>asterids</taxon>
        <taxon>lamiids</taxon>
        <taxon>Solanales</taxon>
        <taxon>Solanaceae</taxon>
        <taxon>Solanoideae</taxon>
        <taxon>Solaneae</taxon>
        <taxon>Solanum</taxon>
    </lineage>
</organism>
<reference evidence="11" key="1">
    <citation type="submission" date="2023-08" db="EMBL/GenBank/DDBJ databases">
        <title>A de novo genome assembly of Solanum verrucosum Schlechtendal, a Mexican diploid species geographically isolated from the other diploid A-genome species in potato relatives.</title>
        <authorList>
            <person name="Hosaka K."/>
        </authorList>
    </citation>
    <scope>NUCLEOTIDE SEQUENCE</scope>
    <source>
        <tissue evidence="11">Young leaves</tissue>
    </source>
</reference>
<feature type="compositionally biased region" description="Basic and acidic residues" evidence="9">
    <location>
        <begin position="405"/>
        <end position="416"/>
    </location>
</feature>
<keyword evidence="7" id="KW-0862">Zinc</keyword>
<feature type="region of interest" description="Disordered" evidence="9">
    <location>
        <begin position="154"/>
        <end position="211"/>
    </location>
</feature>
<comment type="catalytic activity">
    <reaction evidence="1">
        <text>S-ubiquitinyl-[E2 ubiquitin-conjugating enzyme]-L-cysteine + [acceptor protein]-L-lysine = [E2 ubiquitin-conjugating enzyme]-L-cysteine + N(6)-ubiquitinyl-[acceptor protein]-L-lysine.</text>
        <dbReference type="EC" id="2.3.2.27"/>
    </reaction>
</comment>
<dbReference type="FunFam" id="3.30.40.10:FF:000538">
    <property type="entry name" value="E3 ubiquitin-protein ligase MBR2 isoform A"/>
    <property type="match status" value="1"/>
</dbReference>
<evidence type="ECO:0000256" key="4">
    <source>
        <dbReference type="ARBA" id="ARBA00022723"/>
    </source>
</evidence>
<dbReference type="Gene3D" id="3.30.40.10">
    <property type="entry name" value="Zinc/RING finger domain, C3HC4 (zinc finger)"/>
    <property type="match status" value="1"/>
</dbReference>
<keyword evidence="6" id="KW-0833">Ubl conjugation pathway</keyword>
<protein>
    <recommendedName>
        <fullName evidence="2">RING-type E3 ubiquitin transferase</fullName>
        <ecNumber evidence="2">2.3.2.27</ecNumber>
    </recommendedName>
</protein>
<dbReference type="PANTHER" id="PTHR22937">
    <property type="entry name" value="E3 UBIQUITIN-PROTEIN LIGASE RNF165"/>
    <property type="match status" value="1"/>
</dbReference>
<gene>
    <name evidence="11" type="ORF">MTR67_038147</name>
</gene>
<evidence type="ECO:0000256" key="5">
    <source>
        <dbReference type="ARBA" id="ARBA00022771"/>
    </source>
</evidence>
<evidence type="ECO:0000256" key="7">
    <source>
        <dbReference type="ARBA" id="ARBA00022833"/>
    </source>
</evidence>
<dbReference type="SMART" id="SM00184">
    <property type="entry name" value="RING"/>
    <property type="match status" value="1"/>
</dbReference>
<dbReference type="SUPFAM" id="SSF57850">
    <property type="entry name" value="RING/U-box"/>
    <property type="match status" value="1"/>
</dbReference>
<evidence type="ECO:0000259" key="10">
    <source>
        <dbReference type="PROSITE" id="PS50089"/>
    </source>
</evidence>
<name>A0AAF0ZMJ2_SOLVR</name>
<dbReference type="InterPro" id="IPR013083">
    <property type="entry name" value="Znf_RING/FYVE/PHD"/>
</dbReference>
<dbReference type="InterPro" id="IPR001841">
    <property type="entry name" value="Znf_RING"/>
</dbReference>
<dbReference type="GO" id="GO:0008270">
    <property type="term" value="F:zinc ion binding"/>
    <property type="evidence" value="ECO:0007669"/>
    <property type="project" value="UniProtKB-KW"/>
</dbReference>
<feature type="region of interest" description="Disordered" evidence="9">
    <location>
        <begin position="334"/>
        <end position="384"/>
    </location>
</feature>
<sequence length="564" mass="61823">MGHRNSFNMSQIFGTEDDQRWNVPEQAPLPFGHSCGSAEGKEPSHVNVSFLIAARAGVPEGSNIVYPVDSMSIDGAHHSSQGHASRPSGYSTSNPNMEIPHCQPQVQGPFHDPFLHSGTGGFHMIHENYPHQASSSAHGGQTYHGVDGGLVDLTMGSGRGPYKRKSPGIPAGGESGSTSRYFDAGSSSDLPSESWQEKQNPDPHYTTWGLHPSYRGNSLSIGGEGSQRNVRSRAAFDLQNNVGRAHITSTPSHHSNSSRTSTDYCSSVNYLAPSSNSSAREWNHAVMPPAAAHGRNFAPDASFFCYDMNHYDMVTGNISTSLEMGNYHNDFTSNRSSLPQHLPGSLPSSRGVRSSYSQRSSPTFRTSSSYMRHGHVGTSDDGSQLFAEGYASRHSRPLSTLGLRSSDRNGRTRVSSDRYRSLAGEAGFREQLASEGVIIPDRSTYYGSRSMFDQHRDMRLDIDDMGYEELLALGERIGHVNTGLSEELISKCMTESIYCSSDQNHEEGNCVICLEEYVNMDDVGTLKSCIHDFHVGCIRRWLSMKNVCPICKKTALDDDDMKEK</sequence>
<dbReference type="PROSITE" id="PS50089">
    <property type="entry name" value="ZF_RING_2"/>
    <property type="match status" value="1"/>
</dbReference>